<evidence type="ECO:0000256" key="2">
    <source>
        <dbReference type="SAM" id="MobiDB-lite"/>
    </source>
</evidence>
<sequence length="447" mass="50108">MTAMNAVMNTNLQSAPKSNNKRIKEEEGNSDFVTSLEKKIDQSSKNSSVDQQQEKADIDVDEKDIQKIENLLKGDLEKVDEDDLENIVSILNKIIKQLDLPNESLQGVKVVSDEVSQKSKGHLLLQNPLKELELIKEKLTSLLKNSQTNEGKINIGKNLEGELSTLKELISNLKVKDISDSTSEKQRLIHHKAMNQSSIAKLSRYNQNKFRYNTNVRSEEESIHLNKKGNVEGSKILNIETNDNRLLSEGLEDVKTKNADNLVKDIDVNINHNILANESEVSNGINKLQSNKEVNFKNIVSQVNEKIDLTTVNKGKEITIELKPESLGRLHVKITLEEGHLSTKILAENGQVKELLEGNIFKLRESLSQKDLQIETLDVSTAFDGEDLSQAFSGNEHSAFNEEQSKNNSGKFNLDDLDELALTVEDTITEEAKGENNGLNDKLNYIV</sequence>
<dbReference type="PANTHER" id="PTHR37533">
    <property type="entry name" value="FLAGELLAR HOOK-LENGTH CONTROL PROTEIN"/>
    <property type="match status" value="1"/>
</dbReference>
<feature type="coiled-coil region" evidence="1">
    <location>
        <begin position="129"/>
        <end position="176"/>
    </location>
</feature>
<evidence type="ECO:0000256" key="1">
    <source>
        <dbReference type="SAM" id="Coils"/>
    </source>
</evidence>
<name>A0A4R8H1F9_9FIRM</name>
<dbReference type="Gene3D" id="3.30.750.140">
    <property type="match status" value="1"/>
</dbReference>
<dbReference type="Proteomes" id="UP000295832">
    <property type="component" value="Unassembled WGS sequence"/>
</dbReference>
<accession>A0A4R8H1F9</accession>
<evidence type="ECO:0000313" key="5">
    <source>
        <dbReference type="Proteomes" id="UP000295832"/>
    </source>
</evidence>
<evidence type="ECO:0000313" key="4">
    <source>
        <dbReference type="EMBL" id="TDX51929.1"/>
    </source>
</evidence>
<organism evidence="4 5">
    <name type="scientific">Orenia marismortui</name>
    <dbReference type="NCBI Taxonomy" id="46469"/>
    <lineage>
        <taxon>Bacteria</taxon>
        <taxon>Bacillati</taxon>
        <taxon>Bacillota</taxon>
        <taxon>Clostridia</taxon>
        <taxon>Halanaerobiales</taxon>
        <taxon>Halobacteroidaceae</taxon>
        <taxon>Orenia</taxon>
    </lineage>
</organism>
<evidence type="ECO:0000259" key="3">
    <source>
        <dbReference type="Pfam" id="PF02120"/>
    </source>
</evidence>
<gene>
    <name evidence="4" type="ORF">C7959_10952</name>
</gene>
<dbReference type="InterPro" id="IPR052563">
    <property type="entry name" value="FliK"/>
</dbReference>
<dbReference type="AlphaFoldDB" id="A0A4R8H1F9"/>
<keyword evidence="4" id="KW-0966">Cell projection</keyword>
<keyword evidence="4" id="KW-0282">Flagellum</keyword>
<reference evidence="4 5" key="1">
    <citation type="submission" date="2019-03" db="EMBL/GenBank/DDBJ databases">
        <title>Subsurface microbial communities from deep shales in Ohio and West Virginia, USA.</title>
        <authorList>
            <person name="Wrighton K."/>
        </authorList>
    </citation>
    <scope>NUCLEOTIDE SEQUENCE [LARGE SCALE GENOMIC DNA]</scope>
    <source>
        <strain evidence="4 5">MSL 6dP</strain>
    </source>
</reference>
<dbReference type="EMBL" id="SOEG01000009">
    <property type="protein sequence ID" value="TDX51929.1"/>
    <property type="molecule type" value="Genomic_DNA"/>
</dbReference>
<dbReference type="PANTHER" id="PTHR37533:SF2">
    <property type="entry name" value="FLAGELLAR HOOK-LENGTH CONTROL PROTEIN"/>
    <property type="match status" value="1"/>
</dbReference>
<keyword evidence="4" id="KW-0969">Cilium</keyword>
<proteinExistence type="predicted"/>
<keyword evidence="5" id="KW-1185">Reference proteome</keyword>
<protein>
    <submittedName>
        <fullName evidence="4">Flagellar hook-length control protein FliK</fullName>
    </submittedName>
</protein>
<dbReference type="InterPro" id="IPR021136">
    <property type="entry name" value="Flagellar_hook_control-like_C"/>
</dbReference>
<dbReference type="InterPro" id="IPR038610">
    <property type="entry name" value="FliK-like_C_sf"/>
</dbReference>
<feature type="region of interest" description="Disordered" evidence="2">
    <location>
        <begin position="1"/>
        <end position="56"/>
    </location>
</feature>
<dbReference type="STRING" id="926561.GCA_000379025_02978"/>
<feature type="domain" description="Flagellar hook-length control protein-like C-terminal" evidence="3">
    <location>
        <begin position="310"/>
        <end position="381"/>
    </location>
</feature>
<dbReference type="CDD" id="cd17470">
    <property type="entry name" value="T3SS_Flik_C"/>
    <property type="match status" value="1"/>
</dbReference>
<keyword evidence="1" id="KW-0175">Coiled coil</keyword>
<comment type="caution">
    <text evidence="4">The sequence shown here is derived from an EMBL/GenBank/DDBJ whole genome shotgun (WGS) entry which is preliminary data.</text>
</comment>
<dbReference type="Pfam" id="PF02120">
    <property type="entry name" value="Flg_hook"/>
    <property type="match status" value="1"/>
</dbReference>
<feature type="compositionally biased region" description="Polar residues" evidence="2">
    <location>
        <begin position="7"/>
        <end position="18"/>
    </location>
</feature>
<dbReference type="RefSeq" id="WP_134116180.1">
    <property type="nucleotide sequence ID" value="NZ_SOEG01000009.1"/>
</dbReference>